<reference evidence="2 3" key="1">
    <citation type="journal article" date="2015" name="Int. J. Syst. Evol. Microbiol.">
        <title>Sphingomonas hengshuiensis sp. nov., isolated from lake wetland.</title>
        <authorList>
            <person name="Wei S."/>
            <person name="Wang T."/>
            <person name="Liu H."/>
            <person name="Zhang C."/>
            <person name="Guo J."/>
            <person name="Wang Q."/>
            <person name="Liang K."/>
            <person name="Zhang Z."/>
        </authorList>
    </citation>
    <scope>NUCLEOTIDE SEQUENCE [LARGE SCALE GENOMIC DNA]</scope>
    <source>
        <strain evidence="2 3">WHSC-8</strain>
    </source>
</reference>
<feature type="chain" id="PRO_5030560911" description="DUF885 domain-containing protein" evidence="1">
    <location>
        <begin position="22"/>
        <end position="562"/>
    </location>
</feature>
<name>A0A7U4J683_9SPHN</name>
<evidence type="ECO:0008006" key="4">
    <source>
        <dbReference type="Google" id="ProtNLM"/>
    </source>
</evidence>
<dbReference type="EMBL" id="CP010836">
    <property type="protein sequence ID" value="AJP70999.1"/>
    <property type="molecule type" value="Genomic_DNA"/>
</dbReference>
<dbReference type="KEGG" id="sphi:TS85_02925"/>
<dbReference type="OrthoDB" id="7277554at2"/>
<dbReference type="InterPro" id="IPR010281">
    <property type="entry name" value="DUF885"/>
</dbReference>
<reference evidence="2 3" key="2">
    <citation type="submission" date="2015-02" db="EMBL/GenBank/DDBJ databases">
        <title>The complete genome of Sphingomonas hengshuiensis sp. WHSC-8 isolated from soil of Hengshui Lake.</title>
        <authorList>
            <person name="Wei S."/>
            <person name="Guo J."/>
            <person name="Su C."/>
            <person name="Wu R."/>
            <person name="Zhang Z."/>
            <person name="Liang K."/>
            <person name="Li H."/>
            <person name="Wang T."/>
            <person name="Liu H."/>
            <person name="Zhang C."/>
            <person name="Li Z."/>
            <person name="Wang Q."/>
            <person name="Meng J."/>
        </authorList>
    </citation>
    <scope>NUCLEOTIDE SEQUENCE [LARGE SCALE GENOMIC DNA]</scope>
    <source>
        <strain evidence="2 3">WHSC-8</strain>
    </source>
</reference>
<dbReference type="Pfam" id="PF05960">
    <property type="entry name" value="DUF885"/>
    <property type="match status" value="1"/>
</dbReference>
<accession>A0A7U4J683</accession>
<feature type="signal peptide" evidence="1">
    <location>
        <begin position="1"/>
        <end position="21"/>
    </location>
</feature>
<evidence type="ECO:0000313" key="2">
    <source>
        <dbReference type="EMBL" id="AJP70999.1"/>
    </source>
</evidence>
<proteinExistence type="predicted"/>
<sequence>MMRVLGAICMTAMMMPGEAGAQAAASSAAATATPASHAAFLRLFQEWRQYLVPPMKDYLPDYSAATMQRKAAELPSFRARLNAIDRSGWTVEADNDFRLVEAEMNGADFNFRVLTPWRRDPTFYANVFADWSDVPLHEGPYAEPHIDLYKFKYPLNAADQAKLTAMLAAVPAMLQAARVNLKPSNAKDLWTYGDRAFKEQSATLQALEAGTLVLRTLDGPTPAPITGAKPALLKAIRDARAATDSFAAWVKAEAPGKTGPAGVGKENYDWFVKNVELLPYSWDEQEVLLRRELERSIAALREEEVRNRALPPIQPIEDPVAYRKMAEAKAEKFARFIVETGLIPDRAYVRPAVDGQTGNYVPPEKRNFFSHITALDPLPLVSHAIHWVDLARARAEPPASPVRSAPALFSIYANRSEGYATAFEEIAMRAGLYDDIPHGRELVWIALANRAARGLASLYVQSGQMDLAQAGRFHAEWTPRGWSDPESPLVGFEQLLYARQPGYGPSYVTGKLQLDRLLANASHAAEQAGKPFVMSDVLARTYAAGILPWPLIEREVNGTPAK</sequence>
<dbReference type="Proteomes" id="UP000032300">
    <property type="component" value="Chromosome"/>
</dbReference>
<evidence type="ECO:0000313" key="3">
    <source>
        <dbReference type="Proteomes" id="UP000032300"/>
    </source>
</evidence>
<dbReference type="AlphaFoldDB" id="A0A7U4J683"/>
<gene>
    <name evidence="2" type="ORF">TS85_02925</name>
</gene>
<keyword evidence="1" id="KW-0732">Signal</keyword>
<keyword evidence="3" id="KW-1185">Reference proteome</keyword>
<protein>
    <recommendedName>
        <fullName evidence="4">DUF885 domain-containing protein</fullName>
    </recommendedName>
</protein>
<organism evidence="2 3">
    <name type="scientific">Sphingomonas hengshuiensis</name>
    <dbReference type="NCBI Taxonomy" id="1609977"/>
    <lineage>
        <taxon>Bacteria</taxon>
        <taxon>Pseudomonadati</taxon>
        <taxon>Pseudomonadota</taxon>
        <taxon>Alphaproteobacteria</taxon>
        <taxon>Sphingomonadales</taxon>
        <taxon>Sphingomonadaceae</taxon>
        <taxon>Sphingomonas</taxon>
    </lineage>
</organism>
<evidence type="ECO:0000256" key="1">
    <source>
        <dbReference type="SAM" id="SignalP"/>
    </source>
</evidence>